<name>A0A434AU77_9BACT</name>
<dbReference type="AlphaFoldDB" id="A0A434AU77"/>
<dbReference type="Proteomes" id="UP000282985">
    <property type="component" value="Unassembled WGS sequence"/>
</dbReference>
<comment type="caution">
    <text evidence="2">The sequence shown here is derived from an EMBL/GenBank/DDBJ whole genome shotgun (WGS) entry which is preliminary data.</text>
</comment>
<evidence type="ECO:0000313" key="2">
    <source>
        <dbReference type="EMBL" id="RUT77972.1"/>
    </source>
</evidence>
<protein>
    <submittedName>
        <fullName evidence="2">Uncharacterized protein</fullName>
    </submittedName>
</protein>
<evidence type="ECO:0000256" key="1">
    <source>
        <dbReference type="SAM" id="MobiDB-lite"/>
    </source>
</evidence>
<gene>
    <name evidence="2" type="ORF">DLK05_10865</name>
</gene>
<feature type="region of interest" description="Disordered" evidence="1">
    <location>
        <begin position="38"/>
        <end position="59"/>
    </location>
</feature>
<dbReference type="EMBL" id="RJJX01000013">
    <property type="protein sequence ID" value="RUT77972.1"/>
    <property type="molecule type" value="Genomic_DNA"/>
</dbReference>
<sequence length="177" mass="20590">MGRIPVGLVLIKNHIIMKKNDLIQLVFTPEEKETLEQSLSSLESMASKNTPDLSSEDRQNLGSINDINKLFVNKCQVMMEQNPQLIPAFVDVDEFTRDFDARKQVEDMILRLDVIQRQLSDTKVLLDHDNYHDALTFYRSVRYYAREQQESAIPIYDVLKRYFPGHKAESNPVETEE</sequence>
<evidence type="ECO:0000313" key="3">
    <source>
        <dbReference type="Proteomes" id="UP000282985"/>
    </source>
</evidence>
<keyword evidence="3" id="KW-1185">Reference proteome</keyword>
<reference evidence="2 3" key="1">
    <citation type="submission" date="2018-11" db="EMBL/GenBank/DDBJ databases">
        <title>Parancylomarina longa gen. nov., sp. nov., isolated from sediments of southern Okinawa.</title>
        <authorList>
            <person name="Fu T."/>
        </authorList>
    </citation>
    <scope>NUCLEOTIDE SEQUENCE [LARGE SCALE GENOMIC DNA]</scope>
    <source>
        <strain evidence="2 3">T3-2 S1-C</strain>
    </source>
</reference>
<organism evidence="2 3">
    <name type="scientific">Ancylomarina longa</name>
    <dbReference type="NCBI Taxonomy" id="2487017"/>
    <lineage>
        <taxon>Bacteria</taxon>
        <taxon>Pseudomonadati</taxon>
        <taxon>Bacteroidota</taxon>
        <taxon>Bacteroidia</taxon>
        <taxon>Marinilabiliales</taxon>
        <taxon>Marinifilaceae</taxon>
        <taxon>Ancylomarina</taxon>
    </lineage>
</organism>
<proteinExistence type="predicted"/>
<accession>A0A434AU77</accession>
<feature type="compositionally biased region" description="Low complexity" evidence="1">
    <location>
        <begin position="38"/>
        <end position="47"/>
    </location>
</feature>